<gene>
    <name evidence="1" type="ORF">MNB_SV-9-1020</name>
</gene>
<accession>A0A1W1BDQ9</accession>
<sequence>MELKIKKSVATLLAHIIKIDDRDIDKEAPLFCKLMGNSFDCSEEEAKDFLTTIVKEDYDLDKHLDIINDALCHDRLSKMHLLEQVNHIIYSDKITPRDYEEFEKIKDRLFICKNKDKDEI</sequence>
<evidence type="ECO:0000313" key="1">
    <source>
        <dbReference type="EMBL" id="SFV51684.1"/>
    </source>
</evidence>
<proteinExistence type="predicted"/>
<reference evidence="1" key="1">
    <citation type="submission" date="2016-10" db="EMBL/GenBank/DDBJ databases">
        <authorList>
            <person name="de Groot N.N."/>
        </authorList>
    </citation>
    <scope>NUCLEOTIDE SEQUENCE</scope>
</reference>
<organism evidence="1">
    <name type="scientific">hydrothermal vent metagenome</name>
    <dbReference type="NCBI Taxonomy" id="652676"/>
    <lineage>
        <taxon>unclassified sequences</taxon>
        <taxon>metagenomes</taxon>
        <taxon>ecological metagenomes</taxon>
    </lineage>
</organism>
<evidence type="ECO:0008006" key="2">
    <source>
        <dbReference type="Google" id="ProtNLM"/>
    </source>
</evidence>
<protein>
    <recommendedName>
        <fullName evidence="2">Co-chaperone DjlA N-terminal domain-containing protein</fullName>
    </recommendedName>
</protein>
<dbReference type="AlphaFoldDB" id="A0A1W1BDQ9"/>
<name>A0A1W1BDQ9_9ZZZZ</name>
<dbReference type="EMBL" id="FPHG01000010">
    <property type="protein sequence ID" value="SFV51684.1"/>
    <property type="molecule type" value="Genomic_DNA"/>
</dbReference>